<evidence type="ECO:0000313" key="3">
    <source>
        <dbReference type="Proteomes" id="UP000834611"/>
    </source>
</evidence>
<reference evidence="2" key="1">
    <citation type="submission" date="2020-05" db="EMBL/GenBank/DDBJ databases">
        <authorList>
            <person name="Delgado-Blas J."/>
        </authorList>
    </citation>
    <scope>NUCLEOTIDE SEQUENCE</scope>
    <source>
        <strain evidence="2">BB1453</strain>
    </source>
</reference>
<dbReference type="AlphaFoldDB" id="A0A9N8D2K0"/>
<protein>
    <submittedName>
        <fullName evidence="2">Integrating conjugative element protein, PFL_4693 family</fullName>
    </submittedName>
</protein>
<keyword evidence="1" id="KW-0732">Signal</keyword>
<dbReference type="RefSeq" id="WP_164455055.1">
    <property type="nucleotide sequence ID" value="NZ_AP022372.1"/>
</dbReference>
<sequence length="243" mass="27454">MSKTLTLGFFTVLFVSAAVQAETAQPQDATSVQVESLYQTPTQTEKLKRDAHEWGISGEDYTRYEALMKGRRGIQSPGLDPLTALGIEARTDAERRQYAEKWVRQEYQRTEKELAFQREVDAAWRRLYGSILPVNLGQTVNMSQKADGRLALFVRLEECASCDAKLITILAKKQPVDIYVLGTNGNDDRLRDWAKQKKIPVERVKRREITLNHDAGLSLKYGLTTAPTVLQQATDGHWRAVAD</sequence>
<dbReference type="InterPro" id="IPR022293">
    <property type="entry name" value="Integrating-conj_element"/>
</dbReference>
<feature type="signal peptide" evidence="1">
    <location>
        <begin position="1"/>
        <end position="21"/>
    </location>
</feature>
<gene>
    <name evidence="2" type="ORF">GHA_01760</name>
</gene>
<proteinExistence type="predicted"/>
<dbReference type="Proteomes" id="UP000834611">
    <property type="component" value="Unassembled WGS sequence"/>
</dbReference>
<name>A0A9N8D2K0_PRORE</name>
<comment type="caution">
    <text evidence="2">The sequence shown here is derived from an EMBL/GenBank/DDBJ whole genome shotgun (WGS) entry which is preliminary data.</text>
</comment>
<feature type="chain" id="PRO_5040201915" evidence="1">
    <location>
        <begin position="22"/>
        <end position="243"/>
    </location>
</feature>
<dbReference type="EMBL" id="CAHPSF010000003">
    <property type="protein sequence ID" value="CAB5688786.1"/>
    <property type="molecule type" value="Genomic_DNA"/>
</dbReference>
<accession>A0A9N8D2K0</accession>
<evidence type="ECO:0000313" key="2">
    <source>
        <dbReference type="EMBL" id="CAB5688786.1"/>
    </source>
</evidence>
<evidence type="ECO:0000256" key="1">
    <source>
        <dbReference type="SAM" id="SignalP"/>
    </source>
</evidence>
<organism evidence="2 3">
    <name type="scientific">Providencia rettgeri</name>
    <dbReference type="NCBI Taxonomy" id="587"/>
    <lineage>
        <taxon>Bacteria</taxon>
        <taxon>Pseudomonadati</taxon>
        <taxon>Pseudomonadota</taxon>
        <taxon>Gammaproteobacteria</taxon>
        <taxon>Enterobacterales</taxon>
        <taxon>Morganellaceae</taxon>
        <taxon>Providencia</taxon>
    </lineage>
</organism>
<dbReference type="NCBIfam" id="TIGR03759">
    <property type="entry name" value="conj_TIGR03759"/>
    <property type="match status" value="1"/>
</dbReference>